<keyword evidence="2" id="KW-0472">Membrane</keyword>
<organism evidence="4 5">
    <name type="scientific">Canna indica</name>
    <name type="common">Indian-shot</name>
    <dbReference type="NCBI Taxonomy" id="4628"/>
    <lineage>
        <taxon>Eukaryota</taxon>
        <taxon>Viridiplantae</taxon>
        <taxon>Streptophyta</taxon>
        <taxon>Embryophyta</taxon>
        <taxon>Tracheophyta</taxon>
        <taxon>Spermatophyta</taxon>
        <taxon>Magnoliopsida</taxon>
        <taxon>Liliopsida</taxon>
        <taxon>Zingiberales</taxon>
        <taxon>Cannaceae</taxon>
        <taxon>Canna</taxon>
    </lineage>
</organism>
<name>A0AAQ3JQU0_9LILI</name>
<dbReference type="GO" id="GO:0003723">
    <property type="term" value="F:RNA binding"/>
    <property type="evidence" value="ECO:0007669"/>
    <property type="project" value="UniProtKB-UniRule"/>
</dbReference>
<evidence type="ECO:0000259" key="3">
    <source>
        <dbReference type="PROSITE" id="PS50102"/>
    </source>
</evidence>
<reference evidence="4 5" key="1">
    <citation type="submission" date="2023-10" db="EMBL/GenBank/DDBJ databases">
        <title>Chromosome-scale genome assembly provides insights into flower coloration mechanisms of Canna indica.</title>
        <authorList>
            <person name="Li C."/>
        </authorList>
    </citation>
    <scope>NUCLEOTIDE SEQUENCE [LARGE SCALE GENOMIC DNA]</scope>
    <source>
        <tissue evidence="4">Flower</tissue>
    </source>
</reference>
<evidence type="ECO:0000313" key="4">
    <source>
        <dbReference type="EMBL" id="WOK94533.1"/>
    </source>
</evidence>
<dbReference type="InterPro" id="IPR000504">
    <property type="entry name" value="RRM_dom"/>
</dbReference>
<dbReference type="PROSITE" id="PS50102">
    <property type="entry name" value="RRM"/>
    <property type="match status" value="1"/>
</dbReference>
<dbReference type="InterPro" id="IPR035979">
    <property type="entry name" value="RBD_domain_sf"/>
</dbReference>
<sequence>MESIPVDAIRAYHSKERQLFSRLVFILGAEPSLAMKVIAFWLWLEENGHRDIIRRITCLDDGALLDVASAGKAFVESLYLSFSSPGHRHQGFREAAVCGINFYLNGVCQKVLADIQRKADRGLLLAEEISLLHLGATANAQERRNIVEDGVGIQRTRVAFTDRSAEKDEARSACQVLDVLPARKCIVKDASSSSRSKLLSSSSSSSSSLKAQCNMPRDERTLFVTFSNGYPFNEEELHEFFMRHYGDVEMVTVQEAADGKPPLFAHVTFYSLDALLRVLDGDVKVKFMANGKHLWARRFIPKKKLIKNDN</sequence>
<protein>
    <recommendedName>
        <fullName evidence="3">RRM domain-containing protein</fullName>
    </recommendedName>
</protein>
<dbReference type="CDD" id="cd00590">
    <property type="entry name" value="RRM_SF"/>
    <property type="match status" value="1"/>
</dbReference>
<keyword evidence="1" id="KW-0694">RNA-binding</keyword>
<dbReference type="Gene3D" id="3.30.70.330">
    <property type="match status" value="1"/>
</dbReference>
<gene>
    <name evidence="4" type="ORF">Cni_G03237</name>
</gene>
<dbReference type="SUPFAM" id="SSF54928">
    <property type="entry name" value="RNA-binding domain, RBD"/>
    <property type="match status" value="1"/>
</dbReference>
<feature type="transmembrane region" description="Helical" evidence="2">
    <location>
        <begin position="23"/>
        <end position="44"/>
    </location>
</feature>
<dbReference type="AlphaFoldDB" id="A0AAQ3JQU0"/>
<evidence type="ECO:0000313" key="5">
    <source>
        <dbReference type="Proteomes" id="UP001327560"/>
    </source>
</evidence>
<dbReference type="PANTHER" id="PTHR33527">
    <property type="entry name" value="OS07G0274300 PROTEIN"/>
    <property type="match status" value="1"/>
</dbReference>
<keyword evidence="2" id="KW-1133">Transmembrane helix</keyword>
<dbReference type="PANTHER" id="PTHR33527:SF14">
    <property type="entry name" value="OS07G0274300 PROTEIN"/>
    <property type="match status" value="1"/>
</dbReference>
<evidence type="ECO:0000256" key="1">
    <source>
        <dbReference type="PROSITE-ProRule" id="PRU00176"/>
    </source>
</evidence>
<dbReference type="InterPro" id="IPR012677">
    <property type="entry name" value="Nucleotide-bd_a/b_plait_sf"/>
</dbReference>
<feature type="domain" description="RRM" evidence="3">
    <location>
        <begin position="220"/>
        <end position="310"/>
    </location>
</feature>
<keyword evidence="5" id="KW-1185">Reference proteome</keyword>
<accession>A0AAQ3JQU0</accession>
<proteinExistence type="predicted"/>
<dbReference type="Proteomes" id="UP001327560">
    <property type="component" value="Chromosome 1"/>
</dbReference>
<keyword evidence="2" id="KW-0812">Transmembrane</keyword>
<dbReference type="EMBL" id="CP136890">
    <property type="protein sequence ID" value="WOK94533.1"/>
    <property type="molecule type" value="Genomic_DNA"/>
</dbReference>
<evidence type="ECO:0000256" key="2">
    <source>
        <dbReference type="SAM" id="Phobius"/>
    </source>
</evidence>